<dbReference type="InterPro" id="IPR058533">
    <property type="entry name" value="Cation_efflux_TM"/>
</dbReference>
<feature type="domain" description="Cation efflux protein transmembrane" evidence="9">
    <location>
        <begin position="113"/>
        <end position="305"/>
    </location>
</feature>
<comment type="caution">
    <text evidence="11">The sequence shown here is derived from an EMBL/GenBank/DDBJ whole genome shotgun (WGS) entry which is preliminary data.</text>
</comment>
<dbReference type="PANTHER" id="PTHR43840">
    <property type="entry name" value="MITOCHONDRIAL METAL TRANSPORTER 1-RELATED"/>
    <property type="match status" value="1"/>
</dbReference>
<evidence type="ECO:0000313" key="12">
    <source>
        <dbReference type="Proteomes" id="UP001454036"/>
    </source>
</evidence>
<dbReference type="FunFam" id="3.30.70.1350:FF:000001">
    <property type="entry name" value="Metal tolerance protein 11"/>
    <property type="match status" value="1"/>
</dbReference>
<organism evidence="11 12">
    <name type="scientific">Lithospermum erythrorhizon</name>
    <name type="common">Purple gromwell</name>
    <name type="synonym">Lithospermum officinale var. erythrorhizon</name>
    <dbReference type="NCBI Taxonomy" id="34254"/>
    <lineage>
        <taxon>Eukaryota</taxon>
        <taxon>Viridiplantae</taxon>
        <taxon>Streptophyta</taxon>
        <taxon>Embryophyta</taxon>
        <taxon>Tracheophyta</taxon>
        <taxon>Spermatophyta</taxon>
        <taxon>Magnoliopsida</taxon>
        <taxon>eudicotyledons</taxon>
        <taxon>Gunneridae</taxon>
        <taxon>Pentapetalae</taxon>
        <taxon>asterids</taxon>
        <taxon>lamiids</taxon>
        <taxon>Boraginales</taxon>
        <taxon>Boraginaceae</taxon>
        <taxon>Boraginoideae</taxon>
        <taxon>Lithospermeae</taxon>
        <taxon>Lithospermum</taxon>
    </lineage>
</organism>
<dbReference type="InterPro" id="IPR027470">
    <property type="entry name" value="Cation_efflux_CTD"/>
</dbReference>
<dbReference type="GO" id="GO:0016020">
    <property type="term" value="C:membrane"/>
    <property type="evidence" value="ECO:0007669"/>
    <property type="project" value="InterPro"/>
</dbReference>
<dbReference type="PANTHER" id="PTHR43840:SF5">
    <property type="entry name" value="METAL TOLERANCE PROTEIN 11"/>
    <property type="match status" value="1"/>
</dbReference>
<accession>A0AAV3QP34</accession>
<sequence length="400" mass="45006">MVEPVKVEDDGGGSEELLLLAEIGNGDRSWRLNFDGVQFSTQHKEKPPRGLQHCLGVLGPSSEDDVADYYQQQVEMLEGFTEMDALAERGFIPGMSKEEREKLARSETTAIRISNIANMILFIAKVYASARSGSLAIIASTLDSLLDLLSGFILWFAAFSMKTPNPYQYPIGKRRMQPLGILVFASVMATLGLQIILESMRTLVSDESDFNLTKEQEIWVIGIMLGVTLVKLLLVFYCRSFTNEIVKAYAQDHFFDVITNIIGLAAVLLANYISDWMDPVGAIILALYTIRTWSLTVLENVNSLVGKSAAPEYLQKLTYLCWNHHKAIRHIDTVRAYTFGSHYFVEVDIVLPADMLLQEAHDIGESLQEKLELLPEIERAFVHIDYEYSHKPEHAQAHLN</sequence>
<dbReference type="GO" id="GO:0012505">
    <property type="term" value="C:endomembrane system"/>
    <property type="evidence" value="ECO:0007669"/>
    <property type="project" value="UniProtKB-SubCell"/>
</dbReference>
<evidence type="ECO:0000256" key="2">
    <source>
        <dbReference type="ARBA" id="ARBA00008873"/>
    </source>
</evidence>
<evidence type="ECO:0000259" key="9">
    <source>
        <dbReference type="Pfam" id="PF01545"/>
    </source>
</evidence>
<feature type="transmembrane region" description="Helical" evidence="8">
    <location>
        <begin position="179"/>
        <end position="197"/>
    </location>
</feature>
<keyword evidence="7 8" id="KW-0472">Membrane</keyword>
<proteinExistence type="inferred from homology"/>
<keyword evidence="3" id="KW-0813">Transport</keyword>
<protein>
    <submittedName>
        <fullName evidence="11">Transporter</fullName>
    </submittedName>
</protein>
<dbReference type="InterPro" id="IPR002524">
    <property type="entry name" value="Cation_efflux"/>
</dbReference>
<comment type="subcellular location">
    <subcellularLocation>
        <location evidence="1">Endomembrane system</location>
        <topology evidence="1">Multi-pass membrane protein</topology>
    </subcellularLocation>
</comment>
<evidence type="ECO:0000256" key="3">
    <source>
        <dbReference type="ARBA" id="ARBA00022448"/>
    </source>
</evidence>
<dbReference type="Pfam" id="PF01545">
    <property type="entry name" value="Cation_efflux"/>
    <property type="match status" value="1"/>
</dbReference>
<evidence type="ECO:0000259" key="10">
    <source>
        <dbReference type="Pfam" id="PF16916"/>
    </source>
</evidence>
<evidence type="ECO:0000313" key="11">
    <source>
        <dbReference type="EMBL" id="GAA0165001.1"/>
    </source>
</evidence>
<gene>
    <name evidence="11" type="ORF">LIER_20509</name>
</gene>
<dbReference type="SUPFAM" id="SSF160240">
    <property type="entry name" value="Cation efflux protein cytoplasmic domain-like"/>
    <property type="match status" value="1"/>
</dbReference>
<comment type="similarity">
    <text evidence="2">Belongs to the cation diffusion facilitator (CDF) transporter (TC 2.A.4) family. SLC30A subfamily.</text>
</comment>
<dbReference type="GO" id="GO:0010486">
    <property type="term" value="F:manganese:proton antiporter activity"/>
    <property type="evidence" value="ECO:0007669"/>
    <property type="project" value="TreeGrafter"/>
</dbReference>
<dbReference type="SUPFAM" id="SSF161111">
    <property type="entry name" value="Cation efflux protein transmembrane domain-like"/>
    <property type="match status" value="1"/>
</dbReference>
<keyword evidence="12" id="KW-1185">Reference proteome</keyword>
<dbReference type="NCBIfam" id="TIGR01297">
    <property type="entry name" value="CDF"/>
    <property type="match status" value="1"/>
</dbReference>
<dbReference type="InterPro" id="IPR027469">
    <property type="entry name" value="Cation_efflux_TMD_sf"/>
</dbReference>
<dbReference type="InterPro" id="IPR050291">
    <property type="entry name" value="CDF_Transporter"/>
</dbReference>
<evidence type="ECO:0000256" key="1">
    <source>
        <dbReference type="ARBA" id="ARBA00004127"/>
    </source>
</evidence>
<dbReference type="InterPro" id="IPR036837">
    <property type="entry name" value="Cation_efflux_CTD_sf"/>
</dbReference>
<keyword evidence="5 8" id="KW-1133">Transmembrane helix</keyword>
<keyword evidence="6" id="KW-0406">Ion transport</keyword>
<name>A0AAV3QP34_LITER</name>
<dbReference type="Gene3D" id="1.20.1510.10">
    <property type="entry name" value="Cation efflux protein transmembrane domain"/>
    <property type="match status" value="1"/>
</dbReference>
<evidence type="ECO:0000256" key="5">
    <source>
        <dbReference type="ARBA" id="ARBA00022989"/>
    </source>
</evidence>
<evidence type="ECO:0000256" key="7">
    <source>
        <dbReference type="ARBA" id="ARBA00023136"/>
    </source>
</evidence>
<evidence type="ECO:0000256" key="8">
    <source>
        <dbReference type="SAM" id="Phobius"/>
    </source>
</evidence>
<feature type="domain" description="Cation efflux protein cytoplasmic" evidence="10">
    <location>
        <begin position="324"/>
        <end position="385"/>
    </location>
</feature>
<dbReference type="EMBL" id="BAABME010005221">
    <property type="protein sequence ID" value="GAA0165001.1"/>
    <property type="molecule type" value="Genomic_DNA"/>
</dbReference>
<dbReference type="Proteomes" id="UP001454036">
    <property type="component" value="Unassembled WGS sequence"/>
</dbReference>
<evidence type="ECO:0000256" key="4">
    <source>
        <dbReference type="ARBA" id="ARBA00022692"/>
    </source>
</evidence>
<evidence type="ECO:0000256" key="6">
    <source>
        <dbReference type="ARBA" id="ARBA00023065"/>
    </source>
</evidence>
<feature type="transmembrane region" description="Helical" evidence="8">
    <location>
        <begin position="134"/>
        <end position="158"/>
    </location>
</feature>
<dbReference type="Pfam" id="PF16916">
    <property type="entry name" value="ZT_dimer"/>
    <property type="match status" value="1"/>
</dbReference>
<reference evidence="11 12" key="1">
    <citation type="submission" date="2024-01" db="EMBL/GenBank/DDBJ databases">
        <title>The complete chloroplast genome sequence of Lithospermum erythrorhizon: insights into the phylogenetic relationship among Boraginaceae species and the maternal lineages of purple gromwells.</title>
        <authorList>
            <person name="Okada T."/>
            <person name="Watanabe K."/>
        </authorList>
    </citation>
    <scope>NUCLEOTIDE SEQUENCE [LARGE SCALE GENOMIC DNA]</scope>
</reference>
<dbReference type="Gene3D" id="3.30.70.1350">
    <property type="entry name" value="Cation efflux protein, cytoplasmic domain"/>
    <property type="match status" value="1"/>
</dbReference>
<feature type="transmembrane region" description="Helical" evidence="8">
    <location>
        <begin position="257"/>
        <end position="274"/>
    </location>
</feature>
<dbReference type="FunFam" id="1.20.1510.10:FF:000003">
    <property type="entry name" value="Metal tolerance protein 11"/>
    <property type="match status" value="1"/>
</dbReference>
<keyword evidence="4 8" id="KW-0812">Transmembrane</keyword>
<dbReference type="AlphaFoldDB" id="A0AAV3QP34"/>
<feature type="transmembrane region" description="Helical" evidence="8">
    <location>
        <begin position="217"/>
        <end position="237"/>
    </location>
</feature>